<dbReference type="InterPro" id="IPR043131">
    <property type="entry name" value="BCAT-like_N"/>
</dbReference>
<dbReference type="RefSeq" id="WP_177105226.1">
    <property type="nucleotide sequence ID" value="NZ_JACAQB010000024.1"/>
</dbReference>
<comment type="catalytic activity">
    <reaction evidence="10">
        <text>L-isoleucine + 2-oxoglutarate = (S)-3-methyl-2-oxopentanoate + L-glutamate</text>
        <dbReference type="Rhea" id="RHEA:24801"/>
        <dbReference type="ChEBI" id="CHEBI:16810"/>
        <dbReference type="ChEBI" id="CHEBI:29985"/>
        <dbReference type="ChEBI" id="CHEBI:35146"/>
        <dbReference type="ChEBI" id="CHEBI:58045"/>
        <dbReference type="EC" id="2.6.1.42"/>
    </reaction>
</comment>
<evidence type="ECO:0000256" key="11">
    <source>
        <dbReference type="ARBA" id="ARBA00049229"/>
    </source>
</evidence>
<dbReference type="InterPro" id="IPR050571">
    <property type="entry name" value="Class-IV_PLP-Dep_Aminotrnsfr"/>
</dbReference>
<name>A0A7Y7XGM3_9PSED</name>
<evidence type="ECO:0000313" key="15">
    <source>
        <dbReference type="Proteomes" id="UP000539985"/>
    </source>
</evidence>
<comment type="cofactor">
    <cofactor evidence="1 13">
        <name>pyridoxal 5'-phosphate</name>
        <dbReference type="ChEBI" id="CHEBI:597326"/>
    </cofactor>
</comment>
<dbReference type="InterPro" id="IPR018300">
    <property type="entry name" value="Aminotrans_IV_CS"/>
</dbReference>
<comment type="pathway">
    <text evidence="4">Amino-acid biosynthesis; L-valine biosynthesis; L-valine from pyruvate: step 4/4.</text>
</comment>
<keyword evidence="8 13" id="KW-0663">Pyridoxal phosphate</keyword>
<dbReference type="PANTHER" id="PTHR42743">
    <property type="entry name" value="AMINO-ACID AMINOTRANSFERASE"/>
    <property type="match status" value="1"/>
</dbReference>
<comment type="similarity">
    <text evidence="6 12">Belongs to the class-IV pyridoxal-phosphate-dependent aminotransferase family.</text>
</comment>
<dbReference type="GO" id="GO:0046394">
    <property type="term" value="P:carboxylic acid biosynthetic process"/>
    <property type="evidence" value="ECO:0007669"/>
    <property type="project" value="UniProtKB-ARBA"/>
</dbReference>
<dbReference type="InterPro" id="IPR001544">
    <property type="entry name" value="Aminotrans_IV"/>
</dbReference>
<dbReference type="PROSITE" id="PS00770">
    <property type="entry name" value="AA_TRANSFER_CLASS_4"/>
    <property type="match status" value="1"/>
</dbReference>
<evidence type="ECO:0000256" key="4">
    <source>
        <dbReference type="ARBA" id="ARBA00004931"/>
    </source>
</evidence>
<keyword evidence="14" id="KW-0808">Transferase</keyword>
<dbReference type="EC" id="2.6.1.42" evidence="7"/>
<evidence type="ECO:0000256" key="8">
    <source>
        <dbReference type="ARBA" id="ARBA00022898"/>
    </source>
</evidence>
<evidence type="ECO:0000256" key="1">
    <source>
        <dbReference type="ARBA" id="ARBA00001933"/>
    </source>
</evidence>
<dbReference type="GO" id="GO:0004084">
    <property type="term" value="F:branched-chain-amino-acid transaminase activity"/>
    <property type="evidence" value="ECO:0007669"/>
    <property type="project" value="UniProtKB-EC"/>
</dbReference>
<evidence type="ECO:0000313" key="14">
    <source>
        <dbReference type="EMBL" id="NWB99487.1"/>
    </source>
</evidence>
<comment type="pathway">
    <text evidence="5">Amino-acid biosynthesis; L-leucine biosynthesis; L-leucine from 3-methyl-2-oxobutanoate: step 4/4.</text>
</comment>
<dbReference type="Pfam" id="PF01063">
    <property type="entry name" value="Aminotran_4"/>
    <property type="match status" value="1"/>
</dbReference>
<comment type="pathway">
    <text evidence="3">Amino-acid biosynthesis; L-isoleucine biosynthesis; L-isoleucine from 2-oxobutanoate: step 4/4.</text>
</comment>
<dbReference type="PANTHER" id="PTHR42743:SF11">
    <property type="entry name" value="AMINODEOXYCHORISMATE LYASE"/>
    <property type="match status" value="1"/>
</dbReference>
<protein>
    <recommendedName>
        <fullName evidence="7">branched-chain-amino-acid transaminase</fullName>
        <ecNumber evidence="7">2.6.1.42</ecNumber>
    </recommendedName>
</protein>
<accession>A0A7Y7XGM3</accession>
<evidence type="ECO:0000256" key="5">
    <source>
        <dbReference type="ARBA" id="ARBA00005072"/>
    </source>
</evidence>
<reference evidence="14 15" key="1">
    <citation type="submission" date="2020-04" db="EMBL/GenBank/DDBJ databases">
        <title>Molecular characterization of pseudomonads from Agaricus bisporus reveal novel blotch 2 pathogens in Western Europe.</title>
        <authorList>
            <person name="Taparia T."/>
            <person name="Krijger M."/>
            <person name="Haynes E."/>
            <person name="Elpinstone J.G."/>
            <person name="Noble R."/>
            <person name="Van Der Wolf J."/>
        </authorList>
    </citation>
    <scope>NUCLEOTIDE SEQUENCE [LARGE SCALE GENOMIC DNA]</scope>
    <source>
        <strain evidence="14 15">H7001</strain>
    </source>
</reference>
<dbReference type="InterPro" id="IPR043132">
    <property type="entry name" value="BCAT-like_C"/>
</dbReference>
<evidence type="ECO:0000256" key="7">
    <source>
        <dbReference type="ARBA" id="ARBA00013053"/>
    </source>
</evidence>
<evidence type="ECO:0000256" key="9">
    <source>
        <dbReference type="ARBA" id="ARBA00048212"/>
    </source>
</evidence>
<proteinExistence type="inferred from homology"/>
<comment type="catalytic activity">
    <reaction evidence="9">
        <text>L-valine + 2-oxoglutarate = 3-methyl-2-oxobutanoate + L-glutamate</text>
        <dbReference type="Rhea" id="RHEA:24813"/>
        <dbReference type="ChEBI" id="CHEBI:11851"/>
        <dbReference type="ChEBI" id="CHEBI:16810"/>
        <dbReference type="ChEBI" id="CHEBI:29985"/>
        <dbReference type="ChEBI" id="CHEBI:57762"/>
        <dbReference type="EC" id="2.6.1.42"/>
    </reaction>
</comment>
<dbReference type="Proteomes" id="UP000539985">
    <property type="component" value="Unassembled WGS sequence"/>
</dbReference>
<comment type="function">
    <text evidence="2">Acts on leucine, isoleucine and valine.</text>
</comment>
<dbReference type="CDD" id="cd00449">
    <property type="entry name" value="PLPDE_IV"/>
    <property type="match status" value="1"/>
</dbReference>
<dbReference type="SUPFAM" id="SSF56752">
    <property type="entry name" value="D-aminoacid aminotransferase-like PLP-dependent enzymes"/>
    <property type="match status" value="1"/>
</dbReference>
<gene>
    <name evidence="14" type="ORF">HX882_26705</name>
</gene>
<dbReference type="Gene3D" id="3.20.10.10">
    <property type="entry name" value="D-amino Acid Aminotransferase, subunit A, domain 2"/>
    <property type="match status" value="1"/>
</dbReference>
<evidence type="ECO:0000256" key="13">
    <source>
        <dbReference type="RuleBase" id="RU004516"/>
    </source>
</evidence>
<dbReference type="InterPro" id="IPR036038">
    <property type="entry name" value="Aminotransferase-like"/>
</dbReference>
<keyword evidence="14" id="KW-0032">Aminotransferase</keyword>
<comment type="caution">
    <text evidence="14">The sequence shown here is derived from an EMBL/GenBank/DDBJ whole genome shotgun (WGS) entry which is preliminary data.</text>
</comment>
<evidence type="ECO:0000256" key="12">
    <source>
        <dbReference type="RuleBase" id="RU004106"/>
    </source>
</evidence>
<organism evidence="14 15">
    <name type="scientific">Pseudomonas gingeri</name>
    <dbReference type="NCBI Taxonomy" id="117681"/>
    <lineage>
        <taxon>Bacteria</taxon>
        <taxon>Pseudomonadati</taxon>
        <taxon>Pseudomonadota</taxon>
        <taxon>Gammaproteobacteria</taxon>
        <taxon>Pseudomonadales</taxon>
        <taxon>Pseudomonadaceae</taxon>
        <taxon>Pseudomonas</taxon>
    </lineage>
</organism>
<dbReference type="EMBL" id="JACAQB010000024">
    <property type="protein sequence ID" value="NWB99487.1"/>
    <property type="molecule type" value="Genomic_DNA"/>
</dbReference>
<sequence length="295" mass="32751">MQLDRREGFIWLDGQRVEWANASLHVLSHGLHYATAAFEGIRVYRGRPFKLKEHVDRLFYSCSVVGIELPVSRDRLIEEITCYVDACGHADAYVRPLAWRGSEELGIIGDTASSHLAIACWPWKGPHSESARRSISVLPGEWRRPPLEAWPLQAKLSGLYSIGSINARMARAQGFDDALVLAPDGWHVAELTGANIFFVSDGRLITPQPRYALNGITRQTTIDLAQALKLAVSVRDITLDEVARFDGAFATGTAYELIPIHAIGTTHYDISSPRFNGVFESIQAAYDELKFGRCA</sequence>
<evidence type="ECO:0000256" key="2">
    <source>
        <dbReference type="ARBA" id="ARBA00003109"/>
    </source>
</evidence>
<dbReference type="AlphaFoldDB" id="A0A7Y7XGM3"/>
<evidence type="ECO:0000256" key="3">
    <source>
        <dbReference type="ARBA" id="ARBA00004824"/>
    </source>
</evidence>
<comment type="catalytic activity">
    <reaction evidence="11">
        <text>L-leucine + 2-oxoglutarate = 4-methyl-2-oxopentanoate + L-glutamate</text>
        <dbReference type="Rhea" id="RHEA:18321"/>
        <dbReference type="ChEBI" id="CHEBI:16810"/>
        <dbReference type="ChEBI" id="CHEBI:17865"/>
        <dbReference type="ChEBI" id="CHEBI:29985"/>
        <dbReference type="ChEBI" id="CHEBI:57427"/>
        <dbReference type="EC" id="2.6.1.42"/>
    </reaction>
</comment>
<evidence type="ECO:0000256" key="10">
    <source>
        <dbReference type="ARBA" id="ARBA00048798"/>
    </source>
</evidence>
<evidence type="ECO:0000256" key="6">
    <source>
        <dbReference type="ARBA" id="ARBA00009320"/>
    </source>
</evidence>
<dbReference type="Gene3D" id="3.30.470.10">
    <property type="match status" value="1"/>
</dbReference>